<feature type="binding site" evidence="4">
    <location>
        <position position="283"/>
    </location>
    <ligand>
        <name>substrate</name>
    </ligand>
</feature>
<gene>
    <name evidence="4" type="primary">mtaD</name>
    <name evidence="6" type="ORF">Theth_0559</name>
</gene>
<comment type="caution">
    <text evidence="4">Lacks conserved residue(s) required for the propagation of feature annotation.</text>
</comment>
<feature type="binding site" evidence="4">
    <location>
        <position position="61"/>
    </location>
    <ligand>
        <name>Zn(2+)</name>
        <dbReference type="ChEBI" id="CHEBI:29105"/>
    </ligand>
</feature>
<dbReference type="InterPro" id="IPR006680">
    <property type="entry name" value="Amidohydro-rel"/>
</dbReference>
<feature type="binding site" evidence="4">
    <location>
        <position position="204"/>
    </location>
    <ligand>
        <name>Zn(2+)</name>
        <dbReference type="ChEBI" id="CHEBI:29105"/>
    </ligand>
</feature>
<dbReference type="SUPFAM" id="SSF51338">
    <property type="entry name" value="Composite domain of metallo-dependent hydrolases"/>
    <property type="match status" value="1"/>
</dbReference>
<dbReference type="PANTHER" id="PTHR43794:SF11">
    <property type="entry name" value="AMIDOHYDROLASE-RELATED DOMAIN-CONTAINING PROTEIN"/>
    <property type="match status" value="1"/>
</dbReference>
<keyword evidence="1 4" id="KW-0479">Metal-binding</keyword>
<dbReference type="HOGENOM" id="CLU_012358_2_0_0"/>
<dbReference type="EMBL" id="CP002351">
    <property type="protein sequence ID" value="AEH50648.1"/>
    <property type="molecule type" value="Genomic_DNA"/>
</dbReference>
<comment type="function">
    <text evidence="4">Catalyzes the deamination of 5-methylthioadenosine and S-adenosyl-L-homocysteine into 5-methylthioinosine and S-inosyl-L-homocysteine, respectively. Is also able to deaminate adenosine.</text>
</comment>
<evidence type="ECO:0000256" key="4">
    <source>
        <dbReference type="HAMAP-Rule" id="MF_01281"/>
    </source>
</evidence>
<dbReference type="InterPro" id="IPR023512">
    <property type="entry name" value="Deaminase_MtaD/DadD"/>
</dbReference>
<keyword evidence="7" id="KW-1185">Reference proteome</keyword>
<dbReference type="KEGG" id="tta:Theth_0559"/>
<keyword evidence="2 4" id="KW-0378">Hydrolase</keyword>
<feature type="binding site" evidence="4">
    <location>
        <position position="207"/>
    </location>
    <ligand>
        <name>substrate</name>
    </ligand>
</feature>
<dbReference type="Proteomes" id="UP000006804">
    <property type="component" value="Chromosome"/>
</dbReference>
<evidence type="ECO:0000256" key="2">
    <source>
        <dbReference type="ARBA" id="ARBA00022801"/>
    </source>
</evidence>
<keyword evidence="3 4" id="KW-0862">Zinc</keyword>
<dbReference type="Pfam" id="PF01979">
    <property type="entry name" value="Amidohydro_1"/>
    <property type="match status" value="1"/>
</dbReference>
<comment type="catalytic activity">
    <reaction evidence="4">
        <text>S-adenosyl-L-homocysteine + H2O + H(+) = S-inosyl-L-homocysteine + NH4(+)</text>
        <dbReference type="Rhea" id="RHEA:20716"/>
        <dbReference type="ChEBI" id="CHEBI:15377"/>
        <dbReference type="ChEBI" id="CHEBI:15378"/>
        <dbReference type="ChEBI" id="CHEBI:28938"/>
        <dbReference type="ChEBI" id="CHEBI:57856"/>
        <dbReference type="ChEBI" id="CHEBI:57985"/>
        <dbReference type="EC" id="3.5.4.28"/>
    </reaction>
</comment>
<dbReference type="STRING" id="688269.Theth_0559"/>
<comment type="catalytic activity">
    <reaction evidence="4">
        <text>S-methyl-5'-thioadenosine + H2O + H(+) = S-methyl-5'-thioinosine + NH4(+)</text>
        <dbReference type="Rhea" id="RHEA:25025"/>
        <dbReference type="ChEBI" id="CHEBI:15377"/>
        <dbReference type="ChEBI" id="CHEBI:15378"/>
        <dbReference type="ChEBI" id="CHEBI:17509"/>
        <dbReference type="ChEBI" id="CHEBI:28938"/>
        <dbReference type="ChEBI" id="CHEBI:48595"/>
        <dbReference type="EC" id="3.5.4.31"/>
    </reaction>
</comment>
<feature type="binding site" evidence="4">
    <location>
        <position position="140"/>
    </location>
    <ligand>
        <name>substrate</name>
    </ligand>
</feature>
<dbReference type="eggNOG" id="COG0402">
    <property type="taxonomic scope" value="Bacteria"/>
</dbReference>
<dbReference type="GO" id="GO:0090614">
    <property type="term" value="F:5'-methylthioadenosine deaminase activity"/>
    <property type="evidence" value="ECO:0007669"/>
    <property type="project" value="UniProtKB-UniRule"/>
</dbReference>
<dbReference type="InterPro" id="IPR011059">
    <property type="entry name" value="Metal-dep_hydrolase_composite"/>
</dbReference>
<dbReference type="GO" id="GO:0046872">
    <property type="term" value="F:metal ion binding"/>
    <property type="evidence" value="ECO:0007669"/>
    <property type="project" value="UniProtKB-KW"/>
</dbReference>
<dbReference type="GO" id="GO:0050270">
    <property type="term" value="F:S-adenosylhomocysteine deaminase activity"/>
    <property type="evidence" value="ECO:0007669"/>
    <property type="project" value="UniProtKB-UniRule"/>
</dbReference>
<accession>F7YXK7</accession>
<evidence type="ECO:0000259" key="5">
    <source>
        <dbReference type="Pfam" id="PF01979"/>
    </source>
</evidence>
<feature type="binding site" evidence="4">
    <location>
        <position position="59"/>
    </location>
    <ligand>
        <name>Zn(2+)</name>
        <dbReference type="ChEBI" id="CHEBI:29105"/>
    </ligand>
</feature>
<dbReference type="Gene3D" id="3.20.20.140">
    <property type="entry name" value="Metal-dependent hydrolases"/>
    <property type="match status" value="1"/>
</dbReference>
<evidence type="ECO:0000313" key="7">
    <source>
        <dbReference type="Proteomes" id="UP000006804"/>
    </source>
</evidence>
<sequence length="413" mass="46119">MKLLLKNAYLLKDPFSQIQKTNLLIQDGKISKIGEIQEDADQVYDLSGKLVMPGLVNCHTHAAMTLMRGIAEDMNLEDWLNKKIFPIEAKLTAEHVYYGTMIAQMEMARKGIVAYVDMYFHCDSVAQAAVDFGMKALITRGLVDIDGDGERRLKENILFFEKWNGKDGLIEVGFGPHAPYTCSLKYIDKVAYVAQQLNAPVTIHLYESRSETYQLEDILSTNLANCKVIFAHCVHLKDEYIPLLAKENFFVAHNPTSNLKLGNGIAPIKKLLDHGVQVCLGTDGAASNNTLDILHEMRLATLLQKMNDPSNITVEQALCMATIFGAKASGLTSGKLQVGEDADLIVLDVQRPWFLPFENMKAHLVHSASSLDVFATMVKGKWIYYDGNYPTVQIKEIIEGFENSVRDLTQNNV</sequence>
<dbReference type="EC" id="3.5.4.28" evidence="4"/>
<dbReference type="AlphaFoldDB" id="F7YXK7"/>
<dbReference type="CDD" id="cd01298">
    <property type="entry name" value="ATZ_TRZ_like"/>
    <property type="match status" value="1"/>
</dbReference>
<feature type="binding site" evidence="4">
    <location>
        <position position="283"/>
    </location>
    <ligand>
        <name>Zn(2+)</name>
        <dbReference type="ChEBI" id="CHEBI:29105"/>
    </ligand>
</feature>
<reference evidence="6 7" key="1">
    <citation type="submission" date="2010-11" db="EMBL/GenBank/DDBJ databases">
        <title>The complete genome of Thermotoga thermarum DSM 5069.</title>
        <authorList>
            <consortium name="US DOE Joint Genome Institute (JGI-PGF)"/>
            <person name="Lucas S."/>
            <person name="Copeland A."/>
            <person name="Lapidus A."/>
            <person name="Bruce D."/>
            <person name="Goodwin L."/>
            <person name="Pitluck S."/>
            <person name="Kyrpides N."/>
            <person name="Mavromatis K."/>
            <person name="Ivanova N."/>
            <person name="Zeytun A."/>
            <person name="Brettin T."/>
            <person name="Detter J.C."/>
            <person name="Tapia R."/>
            <person name="Han C."/>
            <person name="Land M."/>
            <person name="Hauser L."/>
            <person name="Markowitz V."/>
            <person name="Cheng J.-F."/>
            <person name="Hugenholtz P."/>
            <person name="Woyke T."/>
            <person name="Wu D."/>
            <person name="Spring S."/>
            <person name="Schroeder M."/>
            <person name="Brambilla E."/>
            <person name="Klenk H.-P."/>
            <person name="Eisen J.A."/>
        </authorList>
    </citation>
    <scope>NUCLEOTIDE SEQUENCE [LARGE SCALE GENOMIC DNA]</scope>
    <source>
        <strain evidence="6 7">DSM 5069</strain>
    </source>
</reference>
<dbReference type="InterPro" id="IPR032466">
    <property type="entry name" value="Metal_Hydrolase"/>
</dbReference>
<organism evidence="6 7">
    <name type="scientific">Pseudothermotoga thermarum DSM 5069</name>
    <dbReference type="NCBI Taxonomy" id="688269"/>
    <lineage>
        <taxon>Bacteria</taxon>
        <taxon>Thermotogati</taxon>
        <taxon>Thermotogota</taxon>
        <taxon>Thermotogae</taxon>
        <taxon>Thermotogales</taxon>
        <taxon>Thermotogaceae</taxon>
        <taxon>Pseudothermotoga</taxon>
    </lineage>
</organism>
<dbReference type="PANTHER" id="PTHR43794">
    <property type="entry name" value="AMINOHYDROLASE SSNA-RELATED"/>
    <property type="match status" value="1"/>
</dbReference>
<proteinExistence type="inferred from homology"/>
<dbReference type="Gene3D" id="2.30.40.10">
    <property type="entry name" value="Urease, subunit C, domain 1"/>
    <property type="match status" value="1"/>
</dbReference>
<name>F7YXK7_9THEM</name>
<evidence type="ECO:0000256" key="3">
    <source>
        <dbReference type="ARBA" id="ARBA00022833"/>
    </source>
</evidence>
<feature type="binding site" evidence="4">
    <location>
        <position position="88"/>
    </location>
    <ligand>
        <name>substrate</name>
    </ligand>
</feature>
<evidence type="ECO:0000313" key="6">
    <source>
        <dbReference type="EMBL" id="AEH50648.1"/>
    </source>
</evidence>
<dbReference type="HAMAP" id="MF_01281">
    <property type="entry name" value="MTA_SAH_deamin"/>
    <property type="match status" value="1"/>
</dbReference>
<feature type="binding site" evidence="4">
    <location>
        <position position="177"/>
    </location>
    <ligand>
        <name>substrate</name>
    </ligand>
</feature>
<dbReference type="RefSeq" id="WP_013931871.1">
    <property type="nucleotide sequence ID" value="NC_015707.1"/>
</dbReference>
<dbReference type="PATRIC" id="fig|688269.3.peg.579"/>
<evidence type="ECO:0000256" key="1">
    <source>
        <dbReference type="ARBA" id="ARBA00022723"/>
    </source>
</evidence>
<comment type="similarity">
    <text evidence="4">Belongs to the metallo-dependent hydrolases superfamily. MTA/SAH deaminase family.</text>
</comment>
<dbReference type="FunFam" id="3.20.20.140:FF:000014">
    <property type="entry name" value="5-methylthioadenosine/S-adenosylhomocysteine deaminase"/>
    <property type="match status" value="1"/>
</dbReference>
<dbReference type="InterPro" id="IPR050287">
    <property type="entry name" value="MTA/SAH_deaminase"/>
</dbReference>
<dbReference type="EC" id="3.5.4.31" evidence="4"/>
<dbReference type="SUPFAM" id="SSF51556">
    <property type="entry name" value="Metallo-dependent hydrolases"/>
    <property type="match status" value="1"/>
</dbReference>
<feature type="domain" description="Amidohydrolase-related" evidence="5">
    <location>
        <begin position="50"/>
        <end position="383"/>
    </location>
</feature>
<comment type="cofactor">
    <cofactor evidence="4">
        <name>Zn(2+)</name>
        <dbReference type="ChEBI" id="CHEBI:29105"/>
    </cofactor>
    <text evidence="4">Binds 1 zinc ion per subunit.</text>
</comment>
<protein>
    <recommendedName>
        <fullName evidence="4">5-methylthioadenosine/S-adenosylhomocysteine deaminase</fullName>
        <shortName evidence="4">MTA/SAH deaminase</shortName>
        <ecNumber evidence="4">3.5.4.28</ecNumber>
        <ecNumber evidence="4">3.5.4.31</ecNumber>
    </recommendedName>
</protein>